<keyword evidence="5 8" id="KW-0812">Transmembrane</keyword>
<dbReference type="NCBIfam" id="TIGR00710">
    <property type="entry name" value="efflux_Bcr_CflA"/>
    <property type="match status" value="1"/>
</dbReference>
<feature type="transmembrane region" description="Helical" evidence="8">
    <location>
        <begin position="141"/>
        <end position="165"/>
    </location>
</feature>
<dbReference type="AlphaFoldDB" id="A0A6C2D4N4"/>
<dbReference type="InterPro" id="IPR020846">
    <property type="entry name" value="MFS_dom"/>
</dbReference>
<evidence type="ECO:0000256" key="6">
    <source>
        <dbReference type="ARBA" id="ARBA00022989"/>
    </source>
</evidence>
<evidence type="ECO:0000256" key="4">
    <source>
        <dbReference type="ARBA" id="ARBA00022475"/>
    </source>
</evidence>
<feature type="transmembrane region" description="Helical" evidence="8">
    <location>
        <begin position="354"/>
        <end position="373"/>
    </location>
</feature>
<dbReference type="InterPro" id="IPR011701">
    <property type="entry name" value="MFS"/>
</dbReference>
<comment type="subcellular location">
    <subcellularLocation>
        <location evidence="8">Cell inner membrane</location>
        <topology evidence="8">Multi-pass membrane protein</topology>
    </subcellularLocation>
    <subcellularLocation>
        <location evidence="1">Cell membrane</location>
        <topology evidence="1">Multi-pass membrane protein</topology>
    </subcellularLocation>
</comment>
<keyword evidence="8" id="KW-0997">Cell inner membrane</keyword>
<feature type="transmembrane region" description="Helical" evidence="8">
    <location>
        <begin position="83"/>
        <end position="102"/>
    </location>
</feature>
<evidence type="ECO:0000313" key="10">
    <source>
        <dbReference type="EMBL" id="TYC61500.1"/>
    </source>
</evidence>
<keyword evidence="4" id="KW-1003">Cell membrane</keyword>
<dbReference type="EMBL" id="SDKK01000002">
    <property type="protein sequence ID" value="TYC61500.1"/>
    <property type="molecule type" value="Genomic_DNA"/>
</dbReference>
<dbReference type="InterPro" id="IPR036259">
    <property type="entry name" value="MFS_trans_sf"/>
</dbReference>
<dbReference type="OrthoDB" id="9814303at2"/>
<sequence>MSNGTPTPDKSMPYVQLAALLAALATVGPFSIDTYLPALHAIGADLHATQIQVQQTLTAYMLPMGVMVLWHGAISDAYGRKRVILVSMLLFMLASLVCVFADSINMLLIGRGLQGISAGAGMVIGRAVVRDLMDGARAQRLMSHVSMAFAVGPAIAPILGGWIFTVFGWRAIFVFLALLGLALAALTAWKLPETHPPEARHPLHPGPLARRYKHVFTTPGFLLLTFAVSLNFNGFFIYVLSAPVFLIQHLGLPETGFGWFFIPGVLGMMAGSGLSARLAGRLSQARTIGIGFGVMLVAAAINLAVSYLLAPGLPQSVLPVMLYNFGMAIAMPSLTLLALEHFPVHRGIASSCQSFLQMLVSSVAAGLVAPALWGSVGGLAGGMTACLLLGITCFGLWWALYHRTRVQPEEVLP</sequence>
<feature type="transmembrane region" description="Helical" evidence="8">
    <location>
        <begin position="257"/>
        <end position="276"/>
    </location>
</feature>
<feature type="transmembrane region" description="Helical" evidence="8">
    <location>
        <begin position="379"/>
        <end position="400"/>
    </location>
</feature>
<dbReference type="GO" id="GO:1990961">
    <property type="term" value="P:xenobiotic detoxification by transmembrane export across the plasma membrane"/>
    <property type="evidence" value="ECO:0007669"/>
    <property type="project" value="InterPro"/>
</dbReference>
<evidence type="ECO:0000256" key="2">
    <source>
        <dbReference type="ARBA" id="ARBA00006236"/>
    </source>
</evidence>
<comment type="caution">
    <text evidence="10">The sequence shown here is derived from an EMBL/GenBank/DDBJ whole genome shotgun (WGS) entry which is preliminary data.</text>
</comment>
<feature type="transmembrane region" description="Helical" evidence="8">
    <location>
        <begin position="171"/>
        <end position="191"/>
    </location>
</feature>
<gene>
    <name evidence="10" type="ORF">ETQ85_02195</name>
</gene>
<keyword evidence="6 8" id="KW-1133">Transmembrane helix</keyword>
<dbReference type="InterPro" id="IPR004812">
    <property type="entry name" value="Efflux_drug-R_Bcr/CmlA"/>
</dbReference>
<evidence type="ECO:0000256" key="5">
    <source>
        <dbReference type="ARBA" id="ARBA00022692"/>
    </source>
</evidence>
<organism evidence="10 11">
    <name type="scientific">Zoogloea oleivorans</name>
    <dbReference type="NCBI Taxonomy" id="1552750"/>
    <lineage>
        <taxon>Bacteria</taxon>
        <taxon>Pseudomonadati</taxon>
        <taxon>Pseudomonadota</taxon>
        <taxon>Betaproteobacteria</taxon>
        <taxon>Rhodocyclales</taxon>
        <taxon>Zoogloeaceae</taxon>
        <taxon>Zoogloea</taxon>
    </lineage>
</organism>
<dbReference type="RefSeq" id="WP_148577494.1">
    <property type="nucleotide sequence ID" value="NZ_JAVEUW010000011.1"/>
</dbReference>
<dbReference type="CDD" id="cd17320">
    <property type="entry name" value="MFS_MdfA_MDR_like"/>
    <property type="match status" value="1"/>
</dbReference>
<accession>A0A6C2D4N4</accession>
<dbReference type="GO" id="GO:0042910">
    <property type="term" value="F:xenobiotic transmembrane transporter activity"/>
    <property type="evidence" value="ECO:0007669"/>
    <property type="project" value="InterPro"/>
</dbReference>
<feature type="transmembrane region" description="Helical" evidence="8">
    <location>
        <begin position="322"/>
        <end position="342"/>
    </location>
</feature>
<dbReference type="SUPFAM" id="SSF103473">
    <property type="entry name" value="MFS general substrate transporter"/>
    <property type="match status" value="1"/>
</dbReference>
<feature type="transmembrane region" description="Helical" evidence="8">
    <location>
        <begin position="108"/>
        <end position="129"/>
    </location>
</feature>
<evidence type="ECO:0000256" key="7">
    <source>
        <dbReference type="ARBA" id="ARBA00023136"/>
    </source>
</evidence>
<dbReference type="PANTHER" id="PTHR42718:SF9">
    <property type="entry name" value="MAJOR FACILITATOR SUPERFAMILY MULTIDRUG TRANSPORTER MFSC"/>
    <property type="match status" value="1"/>
</dbReference>
<feature type="transmembrane region" description="Helical" evidence="8">
    <location>
        <begin position="52"/>
        <end position="71"/>
    </location>
</feature>
<dbReference type="Proteomes" id="UP000389128">
    <property type="component" value="Unassembled WGS sequence"/>
</dbReference>
<reference evidence="10 11" key="1">
    <citation type="submission" date="2019-01" db="EMBL/GenBank/DDBJ databases">
        <title>Zoogloea oleivorans genome sequencing and assembly.</title>
        <authorList>
            <person name="Tancsics A."/>
            <person name="Farkas M."/>
            <person name="Kriszt B."/>
            <person name="Maroti G."/>
            <person name="Horvath B."/>
        </authorList>
    </citation>
    <scope>NUCLEOTIDE SEQUENCE [LARGE SCALE GENOMIC DNA]</scope>
    <source>
        <strain evidence="10 11">Buc</strain>
    </source>
</reference>
<evidence type="ECO:0000256" key="8">
    <source>
        <dbReference type="RuleBase" id="RU365088"/>
    </source>
</evidence>
<dbReference type="Pfam" id="PF07690">
    <property type="entry name" value="MFS_1"/>
    <property type="match status" value="1"/>
</dbReference>
<feature type="transmembrane region" description="Helical" evidence="8">
    <location>
        <begin position="220"/>
        <end position="245"/>
    </location>
</feature>
<evidence type="ECO:0000313" key="11">
    <source>
        <dbReference type="Proteomes" id="UP000389128"/>
    </source>
</evidence>
<feature type="domain" description="Major facilitator superfamily (MFS) profile" evidence="9">
    <location>
        <begin position="17"/>
        <end position="407"/>
    </location>
</feature>
<dbReference type="PANTHER" id="PTHR42718">
    <property type="entry name" value="MAJOR FACILITATOR SUPERFAMILY MULTIDRUG TRANSPORTER MFSC"/>
    <property type="match status" value="1"/>
</dbReference>
<evidence type="ECO:0000256" key="1">
    <source>
        <dbReference type="ARBA" id="ARBA00004651"/>
    </source>
</evidence>
<dbReference type="Gene3D" id="1.20.1720.10">
    <property type="entry name" value="Multidrug resistance protein D"/>
    <property type="match status" value="1"/>
</dbReference>
<evidence type="ECO:0000256" key="3">
    <source>
        <dbReference type="ARBA" id="ARBA00022448"/>
    </source>
</evidence>
<proteinExistence type="inferred from homology"/>
<dbReference type="GO" id="GO:0005886">
    <property type="term" value="C:plasma membrane"/>
    <property type="evidence" value="ECO:0007669"/>
    <property type="project" value="UniProtKB-SubCell"/>
</dbReference>
<evidence type="ECO:0000259" key="9">
    <source>
        <dbReference type="PROSITE" id="PS50850"/>
    </source>
</evidence>
<feature type="transmembrane region" description="Helical" evidence="8">
    <location>
        <begin position="288"/>
        <end position="310"/>
    </location>
</feature>
<protein>
    <recommendedName>
        <fullName evidence="8">Bcr/CflA family efflux transporter</fullName>
    </recommendedName>
</protein>
<name>A0A6C2D4N4_9RHOO</name>
<comment type="similarity">
    <text evidence="2 8">Belongs to the major facilitator superfamily. Bcr/CmlA family.</text>
</comment>
<dbReference type="PROSITE" id="PS50850">
    <property type="entry name" value="MFS"/>
    <property type="match status" value="1"/>
</dbReference>
<feature type="transmembrane region" description="Helical" evidence="8">
    <location>
        <begin position="12"/>
        <end position="32"/>
    </location>
</feature>
<keyword evidence="7 8" id="KW-0472">Membrane</keyword>
<keyword evidence="3 8" id="KW-0813">Transport</keyword>
<keyword evidence="11" id="KW-1185">Reference proteome</keyword>